<dbReference type="EMBL" id="VBAP01000036">
    <property type="protein sequence ID" value="TMI75930.1"/>
    <property type="molecule type" value="Genomic_DNA"/>
</dbReference>
<reference evidence="4 5" key="1">
    <citation type="journal article" date="2019" name="Nat. Microbiol.">
        <title>Mediterranean grassland soil C-N compound turnover is dependent on rainfall and depth, and is mediated by genomically divergent microorganisms.</title>
        <authorList>
            <person name="Diamond S."/>
            <person name="Andeer P.F."/>
            <person name="Li Z."/>
            <person name="Crits-Christoph A."/>
            <person name="Burstein D."/>
            <person name="Anantharaman K."/>
            <person name="Lane K.R."/>
            <person name="Thomas B.C."/>
            <person name="Pan C."/>
            <person name="Northen T.R."/>
            <person name="Banfield J.F."/>
        </authorList>
    </citation>
    <scope>NUCLEOTIDE SEQUENCE [LARGE SCALE GENOMIC DNA]</scope>
    <source>
        <strain evidence="4">NP_8</strain>
    </source>
</reference>
<dbReference type="Gene3D" id="2.170.130.10">
    <property type="entry name" value="TonB-dependent receptor, plug domain"/>
    <property type="match status" value="1"/>
</dbReference>
<dbReference type="InterPro" id="IPR012910">
    <property type="entry name" value="Plug_dom"/>
</dbReference>
<evidence type="ECO:0000259" key="3">
    <source>
        <dbReference type="Pfam" id="PF07715"/>
    </source>
</evidence>
<name>A0A537IXA8_9BACT</name>
<protein>
    <submittedName>
        <fullName evidence="4">TonB-dependent receptor</fullName>
    </submittedName>
</protein>
<keyword evidence="2" id="KW-1134">Transmembrane beta strand</keyword>
<dbReference type="GO" id="GO:0009279">
    <property type="term" value="C:cell outer membrane"/>
    <property type="evidence" value="ECO:0007669"/>
    <property type="project" value="UniProtKB-SubCell"/>
</dbReference>
<dbReference type="Pfam" id="PF07715">
    <property type="entry name" value="Plug"/>
    <property type="match status" value="1"/>
</dbReference>
<organism evidence="4 5">
    <name type="scientific">Candidatus Segetimicrobium genomatis</name>
    <dbReference type="NCBI Taxonomy" id="2569760"/>
    <lineage>
        <taxon>Bacteria</taxon>
        <taxon>Bacillati</taxon>
        <taxon>Candidatus Sysuimicrobiota</taxon>
        <taxon>Candidatus Sysuimicrobiia</taxon>
        <taxon>Candidatus Sysuimicrobiales</taxon>
        <taxon>Candidatus Segetimicrobiaceae</taxon>
        <taxon>Candidatus Segetimicrobium</taxon>
    </lineage>
</organism>
<dbReference type="PANTHER" id="PTHR30069">
    <property type="entry name" value="TONB-DEPENDENT OUTER MEMBRANE RECEPTOR"/>
    <property type="match status" value="1"/>
</dbReference>
<proteinExistence type="inferred from homology"/>
<evidence type="ECO:0000313" key="4">
    <source>
        <dbReference type="EMBL" id="TMI75930.1"/>
    </source>
</evidence>
<keyword evidence="2" id="KW-0812">Transmembrane</keyword>
<accession>A0A537IXA8</accession>
<evidence type="ECO:0000313" key="5">
    <source>
        <dbReference type="Proteomes" id="UP000318834"/>
    </source>
</evidence>
<dbReference type="InterPro" id="IPR039426">
    <property type="entry name" value="TonB-dep_rcpt-like"/>
</dbReference>
<dbReference type="PROSITE" id="PS52016">
    <property type="entry name" value="TONB_DEPENDENT_REC_3"/>
    <property type="match status" value="1"/>
</dbReference>
<feature type="non-terminal residue" evidence="4">
    <location>
        <position position="224"/>
    </location>
</feature>
<comment type="subcellular location">
    <subcellularLocation>
        <location evidence="2">Cell outer membrane</location>
        <topology evidence="2">Multi-pass membrane protein</topology>
    </subcellularLocation>
</comment>
<dbReference type="InterPro" id="IPR037066">
    <property type="entry name" value="Plug_dom_sf"/>
</dbReference>
<gene>
    <name evidence="4" type="ORF">E6H05_05400</name>
</gene>
<comment type="similarity">
    <text evidence="2">Belongs to the TonB-dependent receptor family.</text>
</comment>
<keyword evidence="2" id="KW-0472">Membrane</keyword>
<evidence type="ECO:0000256" key="1">
    <source>
        <dbReference type="ARBA" id="ARBA00022729"/>
    </source>
</evidence>
<keyword evidence="2" id="KW-0998">Cell outer membrane</keyword>
<dbReference type="Proteomes" id="UP000318834">
    <property type="component" value="Unassembled WGS sequence"/>
</dbReference>
<sequence length="224" mass="23015">MLHHGPRGRVGRWAFLWVAVVVGAVSIQDAWAQVPEPQPQEPPTFELPEVIVPGKRPQPSSTTPASVSVISREDIERSGARTVADVLRALPETSVRAYGGLGSLALPSIRGSSPSQVLVLLDGVPLNNVALGQTDLSTISVDAVERIEVLRGPFASIYGSGALGGVINIVTAGIVPGRIAVRAGGFDLRSATVSAGQVAVTADATGGDRPNSDYAGTTIAGNIA</sequence>
<dbReference type="SUPFAM" id="SSF56935">
    <property type="entry name" value="Porins"/>
    <property type="match status" value="1"/>
</dbReference>
<comment type="caution">
    <text evidence="4">The sequence shown here is derived from an EMBL/GenBank/DDBJ whole genome shotgun (WGS) entry which is preliminary data.</text>
</comment>
<keyword evidence="2" id="KW-0813">Transport</keyword>
<dbReference type="GO" id="GO:0015344">
    <property type="term" value="F:siderophore uptake transmembrane transporter activity"/>
    <property type="evidence" value="ECO:0007669"/>
    <property type="project" value="TreeGrafter"/>
</dbReference>
<evidence type="ECO:0000256" key="2">
    <source>
        <dbReference type="PROSITE-ProRule" id="PRU01360"/>
    </source>
</evidence>
<dbReference type="AlphaFoldDB" id="A0A537IXA8"/>
<keyword evidence="1" id="KW-0732">Signal</keyword>
<feature type="domain" description="TonB-dependent receptor plug" evidence="3">
    <location>
        <begin position="61"/>
        <end position="166"/>
    </location>
</feature>
<dbReference type="PANTHER" id="PTHR30069:SF29">
    <property type="entry name" value="HEMOGLOBIN AND HEMOGLOBIN-HAPTOGLOBIN-BINDING PROTEIN 1-RELATED"/>
    <property type="match status" value="1"/>
</dbReference>
<keyword evidence="4" id="KW-0675">Receptor</keyword>
<dbReference type="GO" id="GO:0044718">
    <property type="term" value="P:siderophore transmembrane transport"/>
    <property type="evidence" value="ECO:0007669"/>
    <property type="project" value="TreeGrafter"/>
</dbReference>